<name>A0A813D6E3_POLGL</name>
<keyword evidence="2" id="KW-0479">Metal-binding</keyword>
<organism evidence="5 6">
    <name type="scientific">Polarella glacialis</name>
    <name type="common">Dinoflagellate</name>
    <dbReference type="NCBI Taxonomy" id="89957"/>
    <lineage>
        <taxon>Eukaryota</taxon>
        <taxon>Sar</taxon>
        <taxon>Alveolata</taxon>
        <taxon>Dinophyceae</taxon>
        <taxon>Suessiales</taxon>
        <taxon>Suessiaceae</taxon>
        <taxon>Polarella</taxon>
    </lineage>
</organism>
<keyword evidence="1" id="KW-0106">Calcium</keyword>
<feature type="compositionally biased region" description="Acidic residues" evidence="3">
    <location>
        <begin position="775"/>
        <end position="785"/>
    </location>
</feature>
<dbReference type="InterPro" id="IPR001841">
    <property type="entry name" value="Znf_RING"/>
</dbReference>
<dbReference type="InterPro" id="IPR011992">
    <property type="entry name" value="EF-hand-dom_pair"/>
</dbReference>
<dbReference type="Proteomes" id="UP000654075">
    <property type="component" value="Unassembled WGS sequence"/>
</dbReference>
<dbReference type="GO" id="GO:0008270">
    <property type="term" value="F:zinc ion binding"/>
    <property type="evidence" value="ECO:0007669"/>
    <property type="project" value="UniProtKB-KW"/>
</dbReference>
<dbReference type="PROSITE" id="PS50089">
    <property type="entry name" value="ZF_RING_2"/>
    <property type="match status" value="1"/>
</dbReference>
<dbReference type="AlphaFoldDB" id="A0A813D6E3"/>
<keyword evidence="6" id="KW-1185">Reference proteome</keyword>
<feature type="region of interest" description="Disordered" evidence="3">
    <location>
        <begin position="774"/>
        <end position="804"/>
    </location>
</feature>
<accession>A0A813D6E3</accession>
<evidence type="ECO:0000259" key="4">
    <source>
        <dbReference type="PROSITE" id="PS50089"/>
    </source>
</evidence>
<feature type="compositionally biased region" description="Low complexity" evidence="3">
    <location>
        <begin position="839"/>
        <end position="860"/>
    </location>
</feature>
<dbReference type="SUPFAM" id="SSF57850">
    <property type="entry name" value="RING/U-box"/>
    <property type="match status" value="1"/>
</dbReference>
<keyword evidence="2" id="KW-0863">Zinc-finger</keyword>
<evidence type="ECO:0000313" key="5">
    <source>
        <dbReference type="EMBL" id="CAE8584072.1"/>
    </source>
</evidence>
<feature type="region of interest" description="Disordered" evidence="3">
    <location>
        <begin position="1"/>
        <end position="49"/>
    </location>
</feature>
<dbReference type="InterPro" id="IPR013083">
    <property type="entry name" value="Znf_RING/FYVE/PHD"/>
</dbReference>
<dbReference type="EMBL" id="CAJNNV010001000">
    <property type="protein sequence ID" value="CAE8584072.1"/>
    <property type="molecule type" value="Genomic_DNA"/>
</dbReference>
<sequence length="894" mass="97894">MGSQAEKVSSEAEGALQQAQNRIDEVHQKRVEDDKKKVEAEKDKKEEEDKVVNFVKEATEKANAAQEKIKEAEEMAQKLEDLSTPGASPDSMVASAESTEKSIEATKEATVATRTSIMEMQKDMGDCEAFRKVKREIVDLTSKLASGLRNLEKLVSVVKSTREKAGRKANALKKEGERKANFVKYDKDKDGKLSQKEIEAYSKAAIDFQLTPDVMDKIMKSLEPVTFAKFRSLHQKVSIAKSEVLARTQRAEEEAKAKVIQEQRQAIQAVLDAVAELHKTVEATATEAEVKARPLVRDGELAADAIKELADALEVLVQSAEEGLSLASAKLKEAKDQCEANETLKGYDQKEAARCEQRETRTRSRVAKVNAAVKLAREKAMRKAFAEIDQKRTDCVTAIRAKMTEEGGASYKLPLPTESRRFLMEVLDGILAEWRACRPSGVVIPAEPERLQDIYQRIADCVQRAEVPSAAREDAQQLLPTGSGTAPIEQLLRVGRAPTSAQAPGEVEAESVIHFICFWQALHEAGGRRHTFLQAPAAGTVWRRLRQACPELDDEPFAEEAANFRDSLLIRFDQEGGLACSWLVETVASARSASEDETAWAPLEASVTQVAQAWKATKTTSKFQLEETSMLLLTWMSELVEDYRRGSRSAKVYCIRDVAGCSRRDACLCLSRSGWDVEAALQSFYIGNKPKAASGAKLEGALSAESEAEKSWSSGGAKLRRNEVECPICVVPYEQGYKPVMTQCCFQVMCSECLCRLTDSRGQLACPFCRRGNEAQDDQVGDESGPESGRAPAPRSLGGALQTAADSASGGARQFVEWASELHVVGRPERPSRRRRGPSSRGSGTAEDSASSPTGSESPSRTQVAWEQFRQLAPACLLCSAYIALSICSGSTGS</sequence>
<evidence type="ECO:0000313" key="6">
    <source>
        <dbReference type="Proteomes" id="UP000654075"/>
    </source>
</evidence>
<feature type="domain" description="RING-type" evidence="4">
    <location>
        <begin position="726"/>
        <end position="770"/>
    </location>
</feature>
<feature type="region of interest" description="Disordered" evidence="3">
    <location>
        <begin position="81"/>
        <end position="104"/>
    </location>
</feature>
<feature type="compositionally biased region" description="Basic and acidic residues" evidence="3">
    <location>
        <begin position="22"/>
        <end position="49"/>
    </location>
</feature>
<dbReference type="SUPFAM" id="SSF47473">
    <property type="entry name" value="EF-hand"/>
    <property type="match status" value="1"/>
</dbReference>
<evidence type="ECO:0000256" key="2">
    <source>
        <dbReference type="PROSITE-ProRule" id="PRU00175"/>
    </source>
</evidence>
<reference evidence="5" key="1">
    <citation type="submission" date="2021-02" db="EMBL/GenBank/DDBJ databases">
        <authorList>
            <person name="Dougan E. K."/>
            <person name="Rhodes N."/>
            <person name="Thang M."/>
            <person name="Chan C."/>
        </authorList>
    </citation>
    <scope>NUCLEOTIDE SEQUENCE</scope>
</reference>
<comment type="caution">
    <text evidence="5">The sequence shown here is derived from an EMBL/GenBank/DDBJ whole genome shotgun (WGS) entry which is preliminary data.</text>
</comment>
<evidence type="ECO:0000256" key="3">
    <source>
        <dbReference type="SAM" id="MobiDB-lite"/>
    </source>
</evidence>
<dbReference type="Gene3D" id="1.10.238.10">
    <property type="entry name" value="EF-hand"/>
    <property type="match status" value="1"/>
</dbReference>
<dbReference type="InterPro" id="IPR018247">
    <property type="entry name" value="EF_Hand_1_Ca_BS"/>
</dbReference>
<gene>
    <name evidence="5" type="ORF">PGLA1383_LOCUS3014</name>
</gene>
<evidence type="ECO:0000256" key="1">
    <source>
        <dbReference type="ARBA" id="ARBA00022837"/>
    </source>
</evidence>
<feature type="region of interest" description="Disordered" evidence="3">
    <location>
        <begin position="826"/>
        <end position="863"/>
    </location>
</feature>
<protein>
    <recommendedName>
        <fullName evidence="4">RING-type domain-containing protein</fullName>
    </recommendedName>
</protein>
<dbReference type="PROSITE" id="PS00018">
    <property type="entry name" value="EF_HAND_1"/>
    <property type="match status" value="1"/>
</dbReference>
<dbReference type="Gene3D" id="3.30.40.10">
    <property type="entry name" value="Zinc/RING finger domain, C3HC4 (zinc finger)"/>
    <property type="match status" value="1"/>
</dbReference>
<proteinExistence type="predicted"/>
<keyword evidence="2" id="KW-0862">Zinc</keyword>